<evidence type="ECO:0000313" key="1">
    <source>
        <dbReference type="EMBL" id="SVC01211.1"/>
    </source>
</evidence>
<dbReference type="AlphaFoldDB" id="A0A382IRB5"/>
<proteinExistence type="predicted"/>
<organism evidence="1">
    <name type="scientific">marine metagenome</name>
    <dbReference type="NCBI Taxonomy" id="408172"/>
    <lineage>
        <taxon>unclassified sequences</taxon>
        <taxon>metagenomes</taxon>
        <taxon>ecological metagenomes</taxon>
    </lineage>
</organism>
<sequence length="49" mass="5477">MKFKSSEILNISRDFFFDIALPILQNNLPVIVNESACGFFGYGSECLGM</sequence>
<reference evidence="1" key="1">
    <citation type="submission" date="2018-05" db="EMBL/GenBank/DDBJ databases">
        <authorList>
            <person name="Lanie J.A."/>
            <person name="Ng W.-L."/>
            <person name="Kazmierczak K.M."/>
            <person name="Andrzejewski T.M."/>
            <person name="Davidsen T.M."/>
            <person name="Wayne K.J."/>
            <person name="Tettelin H."/>
            <person name="Glass J.I."/>
            <person name="Rusch D."/>
            <person name="Podicherti R."/>
            <person name="Tsui H.-C.T."/>
            <person name="Winkler M.E."/>
        </authorList>
    </citation>
    <scope>NUCLEOTIDE SEQUENCE</scope>
</reference>
<name>A0A382IRB5_9ZZZZ</name>
<dbReference type="EMBL" id="UINC01068521">
    <property type="protein sequence ID" value="SVC01211.1"/>
    <property type="molecule type" value="Genomic_DNA"/>
</dbReference>
<gene>
    <name evidence="1" type="ORF">METZ01_LOCUS254065</name>
</gene>
<accession>A0A382IRB5</accession>
<feature type="non-terminal residue" evidence="1">
    <location>
        <position position="49"/>
    </location>
</feature>
<protein>
    <submittedName>
        <fullName evidence="1">Uncharacterized protein</fullName>
    </submittedName>
</protein>